<keyword evidence="4 8" id="KW-0863">Zinc-finger</keyword>
<dbReference type="InterPro" id="IPR011993">
    <property type="entry name" value="PH-like_dom_sf"/>
</dbReference>
<keyword evidence="7" id="KW-0040">ANK repeat</keyword>
<dbReference type="Pfam" id="PF01412">
    <property type="entry name" value="ArfGap"/>
    <property type="match status" value="1"/>
</dbReference>
<dbReference type="InterPro" id="IPR002110">
    <property type="entry name" value="Ankyrin_rpt"/>
</dbReference>
<dbReference type="InterPro" id="IPR001164">
    <property type="entry name" value="ArfGAP_dom"/>
</dbReference>
<dbReference type="SMART" id="SM00105">
    <property type="entry name" value="ArfGap"/>
    <property type="match status" value="1"/>
</dbReference>
<evidence type="ECO:0000259" key="9">
    <source>
        <dbReference type="PROSITE" id="PS50003"/>
    </source>
</evidence>
<dbReference type="AlphaFoldDB" id="A0A8I6Z221"/>
<dbReference type="InterPro" id="IPR036770">
    <property type="entry name" value="Ankyrin_rpt-contain_sf"/>
</dbReference>
<keyword evidence="1" id="KW-0343">GTPase activation</keyword>
<evidence type="ECO:0000313" key="11">
    <source>
        <dbReference type="EnsemblPlants" id="HORVU.MOREX.r3.6HG0596960.2"/>
    </source>
</evidence>
<dbReference type="Gene3D" id="1.20.1270.60">
    <property type="entry name" value="Arfaptin homology (AH) domain/BAR domain"/>
    <property type="match status" value="1"/>
</dbReference>
<dbReference type="SMART" id="SM00248">
    <property type="entry name" value="ANK"/>
    <property type="match status" value="2"/>
</dbReference>
<dbReference type="FunFam" id="1.10.220.150:FF:000019">
    <property type="entry name" value="ADP-ribosylation factor GTPase-activating protein AGD1"/>
    <property type="match status" value="1"/>
</dbReference>
<dbReference type="Pfam" id="PF16746">
    <property type="entry name" value="BAR_3"/>
    <property type="match status" value="1"/>
</dbReference>
<evidence type="ECO:0000259" key="10">
    <source>
        <dbReference type="PROSITE" id="PS50115"/>
    </source>
</evidence>
<organism evidence="11 12">
    <name type="scientific">Hordeum vulgare subsp. vulgare</name>
    <name type="common">Domesticated barley</name>
    <dbReference type="NCBI Taxonomy" id="112509"/>
    <lineage>
        <taxon>Eukaryota</taxon>
        <taxon>Viridiplantae</taxon>
        <taxon>Streptophyta</taxon>
        <taxon>Embryophyta</taxon>
        <taxon>Tracheophyta</taxon>
        <taxon>Spermatophyta</taxon>
        <taxon>Magnoliopsida</taxon>
        <taxon>Liliopsida</taxon>
        <taxon>Poales</taxon>
        <taxon>Poaceae</taxon>
        <taxon>BOP clade</taxon>
        <taxon>Pooideae</taxon>
        <taxon>Triticodae</taxon>
        <taxon>Triticeae</taxon>
        <taxon>Hordeinae</taxon>
        <taxon>Hordeum</taxon>
    </lineage>
</organism>
<evidence type="ECO:0000256" key="3">
    <source>
        <dbReference type="ARBA" id="ARBA00022737"/>
    </source>
</evidence>
<dbReference type="SUPFAM" id="SSF103657">
    <property type="entry name" value="BAR/IMD domain-like"/>
    <property type="match status" value="1"/>
</dbReference>
<dbReference type="Pfam" id="PF12796">
    <property type="entry name" value="Ank_2"/>
    <property type="match status" value="1"/>
</dbReference>
<dbReference type="Pfam" id="PF00169">
    <property type="entry name" value="PH"/>
    <property type="match status" value="1"/>
</dbReference>
<dbReference type="PROSITE" id="PS50088">
    <property type="entry name" value="ANK_REPEAT"/>
    <property type="match status" value="2"/>
</dbReference>
<dbReference type="Gene3D" id="2.30.29.30">
    <property type="entry name" value="Pleckstrin-homology domain (PH domain)/Phosphotyrosine-binding domain (PTB)"/>
    <property type="match status" value="1"/>
</dbReference>
<dbReference type="SMART" id="SM00721">
    <property type="entry name" value="BAR"/>
    <property type="match status" value="1"/>
</dbReference>
<dbReference type="SUPFAM" id="SSF57863">
    <property type="entry name" value="ArfGap/RecO-like zinc finger"/>
    <property type="match status" value="1"/>
</dbReference>
<dbReference type="RefSeq" id="XP_044950710.1">
    <property type="nucleotide sequence ID" value="XM_045094775.1"/>
</dbReference>
<evidence type="ECO:0000256" key="6">
    <source>
        <dbReference type="ARBA" id="ARBA00023054"/>
    </source>
</evidence>
<dbReference type="PANTHER" id="PTHR23180">
    <property type="entry name" value="CENTAURIN/ARF"/>
    <property type="match status" value="1"/>
</dbReference>
<dbReference type="InterPro" id="IPR027267">
    <property type="entry name" value="AH/BAR_dom_sf"/>
</dbReference>
<dbReference type="OrthoDB" id="194358at2759"/>
<dbReference type="PRINTS" id="PR00405">
    <property type="entry name" value="REVINTRACTNG"/>
</dbReference>
<evidence type="ECO:0000256" key="5">
    <source>
        <dbReference type="ARBA" id="ARBA00022833"/>
    </source>
</evidence>
<dbReference type="InterPro" id="IPR037278">
    <property type="entry name" value="ARFGAP/RecO"/>
</dbReference>
<dbReference type="Proteomes" id="UP000011116">
    <property type="component" value="Chromosome 6H"/>
</dbReference>
<dbReference type="PROSITE" id="PS50115">
    <property type="entry name" value="ARFGAP"/>
    <property type="match status" value="1"/>
</dbReference>
<dbReference type="InterPro" id="IPR001849">
    <property type="entry name" value="PH_domain"/>
</dbReference>
<dbReference type="InterPro" id="IPR004148">
    <property type="entry name" value="BAR_dom"/>
</dbReference>
<evidence type="ECO:0000313" key="12">
    <source>
        <dbReference type="Proteomes" id="UP000011116"/>
    </source>
</evidence>
<feature type="domain" description="Arf-GAP" evidence="10">
    <location>
        <begin position="464"/>
        <end position="600"/>
    </location>
</feature>
<dbReference type="PROSITE" id="PS50297">
    <property type="entry name" value="ANK_REP_REGION"/>
    <property type="match status" value="2"/>
</dbReference>
<dbReference type="SMR" id="A0A8I6Z221"/>
<keyword evidence="3" id="KW-0677">Repeat</keyword>
<protein>
    <submittedName>
        <fullName evidence="11">Uncharacterized protein</fullName>
    </submittedName>
</protein>
<dbReference type="PANTHER" id="PTHR23180:SF244">
    <property type="entry name" value="ADP-RIBOSYLATION FACTOR GTPASE-ACTIVATING PROTEIN AGD2"/>
    <property type="match status" value="1"/>
</dbReference>
<feature type="repeat" description="ANK" evidence="7">
    <location>
        <begin position="702"/>
        <end position="734"/>
    </location>
</feature>
<proteinExistence type="predicted"/>
<sequence length="760" mass="85441">MAAFTKLEDSPMFRKQVTSLEQLTDELKQRCSNLHKGCKKFMGSLDEGYAGDLLFADALEAFGAGRDDPVSVAIGGPVMSKFTTAFRELGTYKELLRSQVEHMLSERLTQFINEDLHDAKDCRQRLDRATMGYDQAREKFVSVRKGTRAEVVTGLEEDLHNGKSAFERCRFNLVHALANIEAKKKYEFLESISAVMDAHLRYFKQGFELLSQMEPFIHQVLTYAQQSKEMAMNEQDKLAKRIQEFRTQEEISNLRMASNVNTSTSGDGIHVVGLQSYKKIEALMQSTANGQVEIIKQSYLFKRSENLRGEWKRRYFVLDSHGTLYYYGNKGKQGVASQQTAEPTGVFSRFRFLNQKASSQGDDSLSCRTINLRTSTIKMDAEENDLRFCFRVITPMKAYTLQAETEADQKDWIEKITGVIASLLNSPFPHQPPYGNLAVERHGSASSLDSAASLEESKSSEAHSDAINHLRNIPGNDSCAECRSPDPDWASLNLGILICIECSGAHRNLGVHISKVRSLRLDVKIWEPVIIDLFRALGNDYNNSIWEALLPKEDQGMDESNSAILFMEKPKPTDAFSIKERFIQSKYVDKLLIAKDANQITIGILDAIRTNDVRAVYRILVLADASPNMTYDDLNNDVNHVLPVTDRKLFDPASCEKIENSGIPEGCLQGCSLLHLACQHGHPVLVELLLLLGADINKQDFHGRTPLHHCVQKSNDALTKHLLKRGARTTIKDGGGLTALERRMELGAITDEELFILFVR</sequence>
<dbReference type="InterPro" id="IPR035670">
    <property type="entry name" value="AGD1/2/3/4_BAR_plant"/>
</dbReference>
<dbReference type="SMART" id="SM00233">
    <property type="entry name" value="PH"/>
    <property type="match status" value="1"/>
</dbReference>
<keyword evidence="5" id="KW-0862">Zinc</keyword>
<dbReference type="SUPFAM" id="SSF50729">
    <property type="entry name" value="PH domain-like"/>
    <property type="match status" value="1"/>
</dbReference>
<evidence type="ECO:0000256" key="1">
    <source>
        <dbReference type="ARBA" id="ARBA00022468"/>
    </source>
</evidence>
<dbReference type="PROSITE" id="PS50003">
    <property type="entry name" value="PH_DOMAIN"/>
    <property type="match status" value="1"/>
</dbReference>
<evidence type="ECO:0000256" key="8">
    <source>
        <dbReference type="PROSITE-ProRule" id="PRU00288"/>
    </source>
</evidence>
<accession>A0A8I6Z221</accession>
<dbReference type="EnsemblPlants" id="HORVU.MOREX.r3.6HG0596960.2">
    <property type="protein sequence ID" value="HORVU.MOREX.r3.6HG0596960.2"/>
    <property type="gene ID" value="HORVU.MOREX.r3.6HG0596960"/>
</dbReference>
<dbReference type="GO" id="GO:0005096">
    <property type="term" value="F:GTPase activator activity"/>
    <property type="evidence" value="ECO:0007669"/>
    <property type="project" value="UniProtKB-KW"/>
</dbReference>
<dbReference type="GeneID" id="123401063"/>
<feature type="domain" description="PH" evidence="9">
    <location>
        <begin position="293"/>
        <end position="421"/>
    </location>
</feature>
<dbReference type="GO" id="GO:0008270">
    <property type="term" value="F:zinc ion binding"/>
    <property type="evidence" value="ECO:0007669"/>
    <property type="project" value="UniProtKB-KW"/>
</dbReference>
<evidence type="ECO:0000256" key="2">
    <source>
        <dbReference type="ARBA" id="ARBA00022723"/>
    </source>
</evidence>
<dbReference type="KEGG" id="hvg:123401063"/>
<dbReference type="InterPro" id="IPR038508">
    <property type="entry name" value="ArfGAP_dom_sf"/>
</dbReference>
<dbReference type="Gene3D" id="1.10.220.150">
    <property type="entry name" value="Arf GTPase activating protein"/>
    <property type="match status" value="1"/>
</dbReference>
<evidence type="ECO:0000256" key="7">
    <source>
        <dbReference type="PROSITE-ProRule" id="PRU00023"/>
    </source>
</evidence>
<dbReference type="CDD" id="cd07606">
    <property type="entry name" value="BAR_SFC_plant"/>
    <property type="match status" value="1"/>
</dbReference>
<dbReference type="Gramene" id="HORVU.MOREX.r3.6HG0596960.2">
    <property type="protein sequence ID" value="HORVU.MOREX.r3.6HG0596960.2"/>
    <property type="gene ID" value="HORVU.MOREX.r3.6HG0596960"/>
</dbReference>
<dbReference type="CDD" id="cd13250">
    <property type="entry name" value="PH_ACAP"/>
    <property type="match status" value="1"/>
</dbReference>
<dbReference type="CDD" id="cd08204">
    <property type="entry name" value="ArfGap"/>
    <property type="match status" value="1"/>
</dbReference>
<reference evidence="11" key="2">
    <citation type="submission" date="2020-10" db="EMBL/GenBank/DDBJ databases">
        <authorList>
            <person name="Scholz U."/>
            <person name="Mascher M."/>
            <person name="Fiebig A."/>
        </authorList>
    </citation>
    <scope>NUCLEOTIDE SEQUENCE [LARGE SCALE GENOMIC DNA]</scope>
    <source>
        <strain evidence="11">cv. Morex</strain>
    </source>
</reference>
<reference evidence="11" key="3">
    <citation type="submission" date="2022-01" db="UniProtKB">
        <authorList>
            <consortium name="EnsemblPlants"/>
        </authorList>
    </citation>
    <scope>IDENTIFICATION</scope>
    <source>
        <strain evidence="11">subsp. vulgare</strain>
    </source>
</reference>
<dbReference type="Gene3D" id="1.25.40.20">
    <property type="entry name" value="Ankyrin repeat-containing domain"/>
    <property type="match status" value="1"/>
</dbReference>
<keyword evidence="2" id="KW-0479">Metal-binding</keyword>
<dbReference type="GO" id="GO:0005737">
    <property type="term" value="C:cytoplasm"/>
    <property type="evidence" value="ECO:0007669"/>
    <property type="project" value="InterPro"/>
</dbReference>
<evidence type="ECO:0000256" key="4">
    <source>
        <dbReference type="ARBA" id="ARBA00022771"/>
    </source>
</evidence>
<gene>
    <name evidence="11" type="primary">LOC123401063</name>
</gene>
<dbReference type="InterPro" id="IPR045258">
    <property type="entry name" value="ACAP1/2/3-like"/>
</dbReference>
<keyword evidence="12" id="KW-1185">Reference proteome</keyword>
<name>A0A8I6Z221_HORVV</name>
<feature type="repeat" description="ANK" evidence="7">
    <location>
        <begin position="669"/>
        <end position="701"/>
    </location>
</feature>
<reference evidence="12" key="1">
    <citation type="journal article" date="2012" name="Nature">
        <title>A physical, genetic and functional sequence assembly of the barley genome.</title>
        <authorList>
            <consortium name="The International Barley Genome Sequencing Consortium"/>
            <person name="Mayer K.F."/>
            <person name="Waugh R."/>
            <person name="Brown J.W."/>
            <person name="Schulman A."/>
            <person name="Langridge P."/>
            <person name="Platzer M."/>
            <person name="Fincher G.B."/>
            <person name="Muehlbauer G.J."/>
            <person name="Sato K."/>
            <person name="Close T.J."/>
            <person name="Wise R.P."/>
            <person name="Stein N."/>
        </authorList>
    </citation>
    <scope>NUCLEOTIDE SEQUENCE [LARGE SCALE GENOMIC DNA]</scope>
    <source>
        <strain evidence="12">cv. Morex</strain>
    </source>
</reference>
<dbReference type="SUPFAM" id="SSF48403">
    <property type="entry name" value="Ankyrin repeat"/>
    <property type="match status" value="1"/>
</dbReference>
<keyword evidence="6" id="KW-0175">Coiled coil</keyword>